<keyword evidence="1" id="KW-0131">Cell cycle</keyword>
<accession>A0ABW9H0T9</accession>
<keyword evidence="2" id="KW-1185">Reference proteome</keyword>
<comment type="caution">
    <text evidence="1">The sequence shown here is derived from an EMBL/GenBank/DDBJ whole genome shotgun (WGS) entry which is preliminary data.</text>
</comment>
<evidence type="ECO:0000313" key="2">
    <source>
        <dbReference type="Proteomes" id="UP001631949"/>
    </source>
</evidence>
<name>A0ABW9H0T9_9FIRM</name>
<proteinExistence type="predicted"/>
<gene>
    <name evidence="1" type="primary">zapA</name>
    <name evidence="1" type="ORF">ACKQTC_08840</name>
</gene>
<organism evidence="1 2">
    <name type="scientific">Peptococcus simiae</name>
    <dbReference type="NCBI Taxonomy" id="1643805"/>
    <lineage>
        <taxon>Bacteria</taxon>
        <taxon>Bacillati</taxon>
        <taxon>Bacillota</taxon>
        <taxon>Clostridia</taxon>
        <taxon>Eubacteriales</taxon>
        <taxon>Peptococcaceae</taxon>
        <taxon>Peptococcus</taxon>
    </lineage>
</organism>
<dbReference type="Proteomes" id="UP001631949">
    <property type="component" value="Unassembled WGS sequence"/>
</dbReference>
<dbReference type="Pfam" id="PF05164">
    <property type="entry name" value="ZapA"/>
    <property type="match status" value="1"/>
</dbReference>
<dbReference type="InterPro" id="IPR007838">
    <property type="entry name" value="Cell_div_ZapA-like"/>
</dbReference>
<dbReference type="GO" id="GO:0051301">
    <property type="term" value="P:cell division"/>
    <property type="evidence" value="ECO:0007669"/>
    <property type="project" value="UniProtKB-KW"/>
</dbReference>
<evidence type="ECO:0000313" key="1">
    <source>
        <dbReference type="EMBL" id="MFM9414471.1"/>
    </source>
</evidence>
<reference evidence="1 2" key="1">
    <citation type="journal article" date="2016" name="Int. J. Syst. Evol. Microbiol.">
        <title>Peptococcus simiae sp. nov., isolated from rhesus macaque faeces and emended description of the genus Peptococcus.</title>
        <authorList>
            <person name="Shkoporov A.N."/>
            <person name="Efimov B.A."/>
            <person name="Kondova I."/>
            <person name="Ouwerling B."/>
            <person name="Chaplin A.V."/>
            <person name="Shcherbakova V.A."/>
            <person name="Langermans J.A.M."/>
        </authorList>
    </citation>
    <scope>NUCLEOTIDE SEQUENCE [LARGE SCALE GENOMIC DNA]</scope>
    <source>
        <strain evidence="1 2">M108</strain>
    </source>
</reference>
<dbReference type="EMBL" id="JBJUVG010000019">
    <property type="protein sequence ID" value="MFM9414471.1"/>
    <property type="molecule type" value="Genomic_DNA"/>
</dbReference>
<dbReference type="RefSeq" id="WP_408978077.1">
    <property type="nucleotide sequence ID" value="NZ_JBJUVG010000019.1"/>
</dbReference>
<protein>
    <submittedName>
        <fullName evidence="1">Cell division protein ZapA</fullName>
    </submittedName>
</protein>
<sequence>MQETTQVIYGKTIHLKSNLPDDKVAAVIKRLNTEMDLIGSHGRLSYDDALLLAALNITECLLDSELENRQLADILDDDAFSDTSKETET</sequence>
<keyword evidence="1" id="KW-0132">Cell division</keyword>